<reference evidence="1 2" key="1">
    <citation type="submission" date="2019-09" db="EMBL/GenBank/DDBJ databases">
        <authorList>
            <person name="Chandra G."/>
            <person name="Truman W A."/>
        </authorList>
    </citation>
    <scope>NUCLEOTIDE SEQUENCE [LARGE SCALE GENOMIC DNA]</scope>
    <source>
        <strain evidence="1">PS673</strain>
    </source>
</reference>
<dbReference type="EMBL" id="CABVHB010000054">
    <property type="protein sequence ID" value="VVN29570.1"/>
    <property type="molecule type" value="Genomic_DNA"/>
</dbReference>
<gene>
    <name evidence="1" type="ORF">PS673_04739</name>
</gene>
<evidence type="ECO:0000313" key="2">
    <source>
        <dbReference type="Proteomes" id="UP000344274"/>
    </source>
</evidence>
<dbReference type="AlphaFoldDB" id="A0A5E6WLQ6"/>
<evidence type="ECO:0000313" key="1">
    <source>
        <dbReference type="EMBL" id="VVN29570.1"/>
    </source>
</evidence>
<sequence>MPECLIAAPLNPSDEDFIAFDEVAAWIDQRGYKCVSDRINRPTLQT</sequence>
<proteinExistence type="predicted"/>
<name>A0A5E6WLQ6_PSEFL</name>
<organism evidence="1 2">
    <name type="scientific">Pseudomonas fluorescens</name>
    <dbReference type="NCBI Taxonomy" id="294"/>
    <lineage>
        <taxon>Bacteria</taxon>
        <taxon>Pseudomonadati</taxon>
        <taxon>Pseudomonadota</taxon>
        <taxon>Gammaproteobacteria</taxon>
        <taxon>Pseudomonadales</taxon>
        <taxon>Pseudomonadaceae</taxon>
        <taxon>Pseudomonas</taxon>
    </lineage>
</organism>
<dbReference type="RefSeq" id="WP_191629313.1">
    <property type="nucleotide sequence ID" value="NZ_CABVHB010000054.1"/>
</dbReference>
<protein>
    <submittedName>
        <fullName evidence="1">Uncharacterized protein</fullName>
    </submittedName>
</protein>
<accession>A0A5E6WLQ6</accession>
<dbReference type="Proteomes" id="UP000344274">
    <property type="component" value="Unassembled WGS sequence"/>
</dbReference>